<dbReference type="AlphaFoldDB" id="A0A915JFR8"/>
<dbReference type="InterPro" id="IPR015947">
    <property type="entry name" value="PUA-like_sf"/>
</dbReference>
<sequence length="401" mass="45094">MLDCARIRAKYSKSGVVPHFTEKRHLCSNSNGNPVGGDGSNNSDGSSSGSADFDDTPPVPVGDEPQLLQMALTPLTVPENFPIVPVIAINRHPIFPTFVKIIDITNRDLMQLIRRKVKIMQQPYAGVFVKKDDSNTKEVVDSLDEIYDIGSFVHIVEMRDLGDRMSLLLMCNRRIRIKGLIRDQADVEPAPTPVVTGIKTRRNRLKATRKRSVTEPAVQTPETENGAATETEEAPLKAEPYHGVLMVDTENIKHGKFVYTDEMKAYNQEIVKTIREIISLNPFYRESVAQVLRPGQPILDNPIYLSDFGAALTVGASSSELQEVLEETSIMERQKKTLAILKKELEFSKLQAKIGREVEDKVKTQHRKYMLNEQLKAIKKELGLEKDDKDAVAEKFKQRLN</sequence>
<dbReference type="WBParaSite" id="nRc.2.0.1.t24671-RA">
    <property type="protein sequence ID" value="nRc.2.0.1.t24671-RA"/>
    <property type="gene ID" value="nRc.2.0.1.g24671"/>
</dbReference>
<name>A0A915JFR8_ROMCU</name>
<dbReference type="Gene3D" id="2.30.130.40">
    <property type="entry name" value="LON domain-like"/>
    <property type="match status" value="1"/>
</dbReference>
<dbReference type="InterPro" id="IPR003111">
    <property type="entry name" value="Lon_prtase_N"/>
</dbReference>
<dbReference type="Proteomes" id="UP000887565">
    <property type="component" value="Unplaced"/>
</dbReference>
<evidence type="ECO:0000313" key="3">
    <source>
        <dbReference type="Proteomes" id="UP000887565"/>
    </source>
</evidence>
<keyword evidence="3" id="KW-1185">Reference proteome</keyword>
<dbReference type="GO" id="GO:0005759">
    <property type="term" value="C:mitochondrial matrix"/>
    <property type="evidence" value="ECO:0007669"/>
    <property type="project" value="TreeGrafter"/>
</dbReference>
<dbReference type="FunFam" id="1.20.58.1480:FF:000002">
    <property type="entry name" value="Lon protease homolog, mitochondrial"/>
    <property type="match status" value="1"/>
</dbReference>
<dbReference type="GO" id="GO:0006515">
    <property type="term" value="P:protein quality control for misfolded or incompletely synthesized proteins"/>
    <property type="evidence" value="ECO:0007669"/>
    <property type="project" value="TreeGrafter"/>
</dbReference>
<evidence type="ECO:0000256" key="1">
    <source>
        <dbReference type="SAM" id="MobiDB-lite"/>
    </source>
</evidence>
<dbReference type="GO" id="GO:0004176">
    <property type="term" value="F:ATP-dependent peptidase activity"/>
    <property type="evidence" value="ECO:0007669"/>
    <property type="project" value="InterPro"/>
</dbReference>
<dbReference type="SMART" id="SM00464">
    <property type="entry name" value="LON"/>
    <property type="match status" value="1"/>
</dbReference>
<evidence type="ECO:0000259" key="2">
    <source>
        <dbReference type="PROSITE" id="PS51787"/>
    </source>
</evidence>
<dbReference type="PANTHER" id="PTHR43718:SF2">
    <property type="entry name" value="LON PROTEASE HOMOLOG, MITOCHONDRIAL"/>
    <property type="match status" value="1"/>
</dbReference>
<feature type="domain" description="Lon N-terminal" evidence="2">
    <location>
        <begin position="84"/>
        <end position="345"/>
    </location>
</feature>
<dbReference type="GO" id="GO:0051131">
    <property type="term" value="P:chaperone-mediated protein complex assembly"/>
    <property type="evidence" value="ECO:0007669"/>
    <property type="project" value="TreeGrafter"/>
</dbReference>
<dbReference type="GO" id="GO:0005524">
    <property type="term" value="F:ATP binding"/>
    <property type="evidence" value="ECO:0007669"/>
    <property type="project" value="InterPro"/>
</dbReference>
<feature type="region of interest" description="Disordered" evidence="1">
    <location>
        <begin position="25"/>
        <end position="64"/>
    </location>
</feature>
<dbReference type="PANTHER" id="PTHR43718">
    <property type="entry name" value="LON PROTEASE"/>
    <property type="match status" value="1"/>
</dbReference>
<dbReference type="Pfam" id="PF02190">
    <property type="entry name" value="LON_substr_bdg"/>
    <property type="match status" value="1"/>
</dbReference>
<dbReference type="InterPro" id="IPR046336">
    <property type="entry name" value="Lon_prtase_N_sf"/>
</dbReference>
<dbReference type="SUPFAM" id="SSF88697">
    <property type="entry name" value="PUA domain-like"/>
    <property type="match status" value="1"/>
</dbReference>
<dbReference type="GO" id="GO:0007005">
    <property type="term" value="P:mitochondrion organization"/>
    <property type="evidence" value="ECO:0007669"/>
    <property type="project" value="TreeGrafter"/>
</dbReference>
<evidence type="ECO:0000313" key="4">
    <source>
        <dbReference type="WBParaSite" id="nRc.2.0.1.t24671-RA"/>
    </source>
</evidence>
<reference evidence="4" key="1">
    <citation type="submission" date="2022-11" db="UniProtKB">
        <authorList>
            <consortium name="WormBaseParasite"/>
        </authorList>
    </citation>
    <scope>IDENTIFICATION</scope>
</reference>
<protein>
    <submittedName>
        <fullName evidence="4">Lon N-terminal domain-containing protein</fullName>
    </submittedName>
</protein>
<organism evidence="3 4">
    <name type="scientific">Romanomermis culicivorax</name>
    <name type="common">Nematode worm</name>
    <dbReference type="NCBI Taxonomy" id="13658"/>
    <lineage>
        <taxon>Eukaryota</taxon>
        <taxon>Metazoa</taxon>
        <taxon>Ecdysozoa</taxon>
        <taxon>Nematoda</taxon>
        <taxon>Enoplea</taxon>
        <taxon>Dorylaimia</taxon>
        <taxon>Mermithida</taxon>
        <taxon>Mermithoidea</taxon>
        <taxon>Mermithidae</taxon>
        <taxon>Romanomermis</taxon>
    </lineage>
</organism>
<dbReference type="InterPro" id="IPR027065">
    <property type="entry name" value="Lon_Prtase"/>
</dbReference>
<feature type="region of interest" description="Disordered" evidence="1">
    <location>
        <begin position="203"/>
        <end position="233"/>
    </location>
</feature>
<dbReference type="Gene3D" id="1.20.58.1480">
    <property type="match status" value="1"/>
</dbReference>
<dbReference type="GO" id="GO:0004252">
    <property type="term" value="F:serine-type endopeptidase activity"/>
    <property type="evidence" value="ECO:0007669"/>
    <property type="project" value="InterPro"/>
</dbReference>
<proteinExistence type="predicted"/>
<dbReference type="GO" id="GO:0003697">
    <property type="term" value="F:single-stranded DNA binding"/>
    <property type="evidence" value="ECO:0007669"/>
    <property type="project" value="TreeGrafter"/>
</dbReference>
<dbReference type="OMA" id="TENIKHG"/>
<accession>A0A915JFR8</accession>
<dbReference type="PROSITE" id="PS51787">
    <property type="entry name" value="LON_N"/>
    <property type="match status" value="1"/>
</dbReference>
<feature type="compositionally biased region" description="Low complexity" evidence="1">
    <location>
        <begin position="40"/>
        <end position="51"/>
    </location>
</feature>